<evidence type="ECO:0000313" key="5">
    <source>
        <dbReference type="Proteomes" id="UP001305702"/>
    </source>
</evidence>
<dbReference type="Gene3D" id="3.40.720.10">
    <property type="entry name" value="Alkaline Phosphatase, subunit A"/>
    <property type="match status" value="1"/>
</dbReference>
<dbReference type="InterPro" id="IPR017850">
    <property type="entry name" value="Alkaline_phosphatase_core_sf"/>
</dbReference>
<dbReference type="AlphaFoldDB" id="A0AA96RC09"/>
<protein>
    <submittedName>
        <fullName evidence="4">Sulfatase</fullName>
    </submittedName>
</protein>
<keyword evidence="2" id="KW-0378">Hydrolase</keyword>
<dbReference type="SUPFAM" id="SSF53649">
    <property type="entry name" value="Alkaline phosphatase-like"/>
    <property type="match status" value="1"/>
</dbReference>
<feature type="domain" description="Sulfatase N-terminal" evidence="3">
    <location>
        <begin position="13"/>
        <end position="341"/>
    </location>
</feature>
<accession>A0AA96RC09</accession>
<evidence type="ECO:0000256" key="1">
    <source>
        <dbReference type="ARBA" id="ARBA00008779"/>
    </source>
</evidence>
<dbReference type="InterPro" id="IPR050738">
    <property type="entry name" value="Sulfatase"/>
</dbReference>
<dbReference type="EMBL" id="CP130318">
    <property type="protein sequence ID" value="WNQ10015.1"/>
    <property type="molecule type" value="Genomic_DNA"/>
</dbReference>
<dbReference type="PANTHER" id="PTHR42693">
    <property type="entry name" value="ARYLSULFATASE FAMILY MEMBER"/>
    <property type="match status" value="1"/>
</dbReference>
<dbReference type="GO" id="GO:0004065">
    <property type="term" value="F:arylsulfatase activity"/>
    <property type="evidence" value="ECO:0007669"/>
    <property type="project" value="TreeGrafter"/>
</dbReference>
<evidence type="ECO:0000313" key="4">
    <source>
        <dbReference type="EMBL" id="WNQ10015.1"/>
    </source>
</evidence>
<gene>
    <name evidence="4" type="ORF">MJA45_20665</name>
</gene>
<keyword evidence="5" id="KW-1185">Reference proteome</keyword>
<reference evidence="4 5" key="1">
    <citation type="submission" date="2022-02" db="EMBL/GenBank/DDBJ databases">
        <title>Paenibacillus sp. MBLB1776 Whole Genome Shotgun Sequencing.</title>
        <authorList>
            <person name="Hwang C.Y."/>
            <person name="Cho E.-S."/>
            <person name="Seo M.-J."/>
        </authorList>
    </citation>
    <scope>NUCLEOTIDE SEQUENCE [LARGE SCALE GENOMIC DNA]</scope>
    <source>
        <strain evidence="4 5">MBLB1776</strain>
    </source>
</reference>
<organism evidence="4 5">
    <name type="scientific">Paenibacillus aurantius</name>
    <dbReference type="NCBI Taxonomy" id="2918900"/>
    <lineage>
        <taxon>Bacteria</taxon>
        <taxon>Bacillati</taxon>
        <taxon>Bacillota</taxon>
        <taxon>Bacilli</taxon>
        <taxon>Bacillales</taxon>
        <taxon>Paenibacillaceae</taxon>
        <taxon>Paenibacillus</taxon>
    </lineage>
</organism>
<dbReference type="CDD" id="cd16034">
    <property type="entry name" value="sulfatase_like"/>
    <property type="match status" value="1"/>
</dbReference>
<dbReference type="KEGG" id="paun:MJA45_20665"/>
<dbReference type="Proteomes" id="UP001305702">
    <property type="component" value="Chromosome"/>
</dbReference>
<evidence type="ECO:0000259" key="3">
    <source>
        <dbReference type="Pfam" id="PF00884"/>
    </source>
</evidence>
<evidence type="ECO:0000256" key="2">
    <source>
        <dbReference type="ARBA" id="ARBA00022801"/>
    </source>
</evidence>
<dbReference type="Pfam" id="PF00884">
    <property type="entry name" value="Sulfatase"/>
    <property type="match status" value="1"/>
</dbReference>
<name>A0AA96RC09_9BACL</name>
<proteinExistence type="inferred from homology"/>
<dbReference type="RefSeq" id="WP_315603789.1">
    <property type="nucleotide sequence ID" value="NZ_CP130318.1"/>
</dbReference>
<dbReference type="InterPro" id="IPR000917">
    <property type="entry name" value="Sulfatase_N"/>
</dbReference>
<dbReference type="PANTHER" id="PTHR42693:SF53">
    <property type="entry name" value="ENDO-4-O-SULFATASE"/>
    <property type="match status" value="1"/>
</dbReference>
<comment type="similarity">
    <text evidence="1">Belongs to the sulfatase family.</text>
</comment>
<sequence>MPDSVPPIPDGAKNVIWIFGDQHRAQAMSCNGDPNVSTPHMDILAATGVHFTSAVAGFPLCCPYRGSLLTSKYPHEAVPGHQKQLPPDMPTVAHVFNDHGYDTAYFGKWHLDGFQEDKGRAAMHIVPPERRGGFSRWVGYENNNSPWDCWVHGGEGEEAFHYRLPGFETDALTDLLIDYVREIGGARREGRSQPFFAVLSVQPPHDPYAGPEPFMGRRRPAEIRLRPNVPAVERVTARARRELAGYYAMIENLDWNLGRLREALESAGLARDTHLVFFSDHGDMHGSHGQIRKTTAYEEAIRVPFIMSGAQPYYDEYRNGFFPVPLNHVDIAPTTLGLCGIEPPAWMDGTDYSHYRLATRPKKEEPDSAYLQCVVPTGHHNSVDRAWRGIVTRDGWKYVCFEEVPWLLFNLNEDPFEQVNLAHNPLYREERRRLGLKLQEWIDRTADSFRLPLP</sequence>